<keyword evidence="1" id="KW-0472">Membrane</keyword>
<reference evidence="3" key="1">
    <citation type="journal article" date="2014" name="Int. J. Syst. Evol. Microbiol.">
        <title>Complete genome sequence of Corynebacterium casei LMG S-19264T (=DSM 44701T), isolated from a smear-ripened cheese.</title>
        <authorList>
            <consortium name="US DOE Joint Genome Institute (JGI-PGF)"/>
            <person name="Walter F."/>
            <person name="Albersmeier A."/>
            <person name="Kalinowski J."/>
            <person name="Ruckert C."/>
        </authorList>
    </citation>
    <scope>NUCLEOTIDE SEQUENCE</scope>
    <source>
        <strain evidence="3">JCM 30078</strain>
    </source>
</reference>
<evidence type="ECO:0000256" key="1">
    <source>
        <dbReference type="SAM" id="Phobius"/>
    </source>
</evidence>
<comment type="caution">
    <text evidence="3">The sequence shown here is derived from an EMBL/GenBank/DDBJ whole genome shotgun (WGS) entry which is preliminary data.</text>
</comment>
<proteinExistence type="predicted"/>
<name>A0A917PMI2_9PSED</name>
<dbReference type="AlphaFoldDB" id="A0A917PMI2"/>
<keyword evidence="1" id="KW-0812">Transmembrane</keyword>
<dbReference type="EMBL" id="BMPO01000002">
    <property type="protein sequence ID" value="GGJ85096.1"/>
    <property type="molecule type" value="Genomic_DNA"/>
</dbReference>
<sequence length="167" mass="18113">MHLQTRLLRQGIPCRGGTHNDKESVVTSTSLHAHRCTPGPLHATLLAGTVPLFLGALLSDITYFKTYHIQWNNFSSWLIAGGLLFCGLAILFAIANLIRAEHKAGRPLAYFLLLAATWILGFVNAFEHAKDAWATMPGGLIYSVIVTVLACVSTWVGLTSLRTGGVK</sequence>
<dbReference type="InterPro" id="IPR019251">
    <property type="entry name" value="DUF2231_TM"/>
</dbReference>
<dbReference type="Proteomes" id="UP000635983">
    <property type="component" value="Unassembled WGS sequence"/>
</dbReference>
<dbReference type="Pfam" id="PF09990">
    <property type="entry name" value="DUF2231"/>
    <property type="match status" value="1"/>
</dbReference>
<feature type="transmembrane region" description="Helical" evidence="1">
    <location>
        <begin position="76"/>
        <end position="95"/>
    </location>
</feature>
<accession>A0A917PMI2</accession>
<feature type="domain" description="DUF2231" evidence="2">
    <location>
        <begin position="40"/>
        <end position="159"/>
    </location>
</feature>
<feature type="transmembrane region" description="Helical" evidence="1">
    <location>
        <begin position="43"/>
        <end position="64"/>
    </location>
</feature>
<evidence type="ECO:0000313" key="3">
    <source>
        <dbReference type="EMBL" id="GGJ85096.1"/>
    </source>
</evidence>
<dbReference type="InterPro" id="IPR016923">
    <property type="entry name" value="UCP029509"/>
</dbReference>
<feature type="transmembrane region" description="Helical" evidence="1">
    <location>
        <begin position="138"/>
        <end position="158"/>
    </location>
</feature>
<feature type="transmembrane region" description="Helical" evidence="1">
    <location>
        <begin position="107"/>
        <end position="126"/>
    </location>
</feature>
<organism evidence="3 4">
    <name type="scientific">Pseudomonas matsuisoli</name>
    <dbReference type="NCBI Taxonomy" id="1515666"/>
    <lineage>
        <taxon>Bacteria</taxon>
        <taxon>Pseudomonadati</taxon>
        <taxon>Pseudomonadota</taxon>
        <taxon>Gammaproteobacteria</taxon>
        <taxon>Pseudomonadales</taxon>
        <taxon>Pseudomonadaceae</taxon>
        <taxon>Pseudomonas</taxon>
    </lineage>
</organism>
<evidence type="ECO:0000259" key="2">
    <source>
        <dbReference type="Pfam" id="PF09990"/>
    </source>
</evidence>
<gene>
    <name evidence="3" type="ORF">GCM10009304_08890</name>
</gene>
<reference evidence="3" key="2">
    <citation type="submission" date="2020-09" db="EMBL/GenBank/DDBJ databases">
        <authorList>
            <person name="Sun Q."/>
            <person name="Ohkuma M."/>
        </authorList>
    </citation>
    <scope>NUCLEOTIDE SEQUENCE</scope>
    <source>
        <strain evidence="3">JCM 30078</strain>
    </source>
</reference>
<protein>
    <submittedName>
        <fullName evidence="3">Membrane protein</fullName>
    </submittedName>
</protein>
<keyword evidence="4" id="KW-1185">Reference proteome</keyword>
<evidence type="ECO:0000313" key="4">
    <source>
        <dbReference type="Proteomes" id="UP000635983"/>
    </source>
</evidence>
<dbReference type="PIRSF" id="PIRSF029509">
    <property type="entry name" value="UCP029509"/>
    <property type="match status" value="1"/>
</dbReference>
<keyword evidence="1" id="KW-1133">Transmembrane helix</keyword>